<feature type="transmembrane region" description="Helical" evidence="1">
    <location>
        <begin position="6"/>
        <end position="22"/>
    </location>
</feature>
<reference evidence="2" key="1">
    <citation type="submission" date="2014-11" db="EMBL/GenBank/DDBJ databases">
        <authorList>
            <person name="Amaro Gonzalez C."/>
        </authorList>
    </citation>
    <scope>NUCLEOTIDE SEQUENCE</scope>
</reference>
<evidence type="ECO:0000313" key="2">
    <source>
        <dbReference type="EMBL" id="JAH50595.1"/>
    </source>
</evidence>
<dbReference type="EMBL" id="GBXM01057982">
    <property type="protein sequence ID" value="JAH50595.1"/>
    <property type="molecule type" value="Transcribed_RNA"/>
</dbReference>
<evidence type="ECO:0000256" key="1">
    <source>
        <dbReference type="SAM" id="Phobius"/>
    </source>
</evidence>
<reference evidence="2" key="2">
    <citation type="journal article" date="2015" name="Fish Shellfish Immunol.">
        <title>Early steps in the European eel (Anguilla anguilla)-Vibrio vulnificus interaction in the gills: Role of the RtxA13 toxin.</title>
        <authorList>
            <person name="Callol A."/>
            <person name="Pajuelo D."/>
            <person name="Ebbesson L."/>
            <person name="Teles M."/>
            <person name="MacKenzie S."/>
            <person name="Amaro C."/>
        </authorList>
    </citation>
    <scope>NUCLEOTIDE SEQUENCE</scope>
</reference>
<protein>
    <submittedName>
        <fullName evidence="2">Uncharacterized protein</fullName>
    </submittedName>
</protein>
<name>A0A0E9TCG2_ANGAN</name>
<keyword evidence="1" id="KW-0472">Membrane</keyword>
<keyword evidence="1" id="KW-1133">Transmembrane helix</keyword>
<proteinExistence type="predicted"/>
<dbReference type="AlphaFoldDB" id="A0A0E9TCG2"/>
<keyword evidence="1" id="KW-0812">Transmembrane</keyword>
<accession>A0A0E9TCG2</accession>
<sequence>MKKNGFGYFMGGFVIKASLFFWNKM</sequence>
<organism evidence="2">
    <name type="scientific">Anguilla anguilla</name>
    <name type="common">European freshwater eel</name>
    <name type="synonym">Muraena anguilla</name>
    <dbReference type="NCBI Taxonomy" id="7936"/>
    <lineage>
        <taxon>Eukaryota</taxon>
        <taxon>Metazoa</taxon>
        <taxon>Chordata</taxon>
        <taxon>Craniata</taxon>
        <taxon>Vertebrata</taxon>
        <taxon>Euteleostomi</taxon>
        <taxon>Actinopterygii</taxon>
        <taxon>Neopterygii</taxon>
        <taxon>Teleostei</taxon>
        <taxon>Anguilliformes</taxon>
        <taxon>Anguillidae</taxon>
        <taxon>Anguilla</taxon>
    </lineage>
</organism>